<dbReference type="AlphaFoldDB" id="A0AAW4GJZ3"/>
<dbReference type="Gene3D" id="2.60.40.2040">
    <property type="entry name" value="CFA/I fimbrial subunit E, pilin domain"/>
    <property type="match status" value="1"/>
</dbReference>
<dbReference type="Gene3D" id="2.60.40.2520">
    <property type="entry name" value="CFA/I fimbrial subunit E, adhesin domain"/>
    <property type="match status" value="1"/>
</dbReference>
<dbReference type="Proteomes" id="UP000784064">
    <property type="component" value="Unassembled WGS sequence"/>
</dbReference>
<evidence type="ECO:0000313" key="2">
    <source>
        <dbReference type="EMBL" id="MBM9915042.1"/>
    </source>
</evidence>
<keyword evidence="1" id="KW-0732">Signal</keyword>
<sequence>MAVLCALVVLMPRAMAQRPPETHPTSEHRDIVMSWDRSAMPGDIELWAADTLLAYQSIGGLPYAKSHLVCSSASESSNGKCPVLGSEASLHGAGEIWIQAIETRSGLREEIRAVGSRRRPMTGQACSSDYWAPVIRPLWAADIDVCGRDQSAGIGASLRVPVSELNRLVAGKWRAQLVLGMYSEIAGALLAEYTFAFEFSITDHNAVSIYFPLFDQVTPHVGLNLQYDPLAQTIGGRTQLDMCLYDGLGSQSQYLGVTVRDSGPRPPGPSGYSVWHTDGGSDATQRVDYTVTLDHNGSALPLRNGVEQLLHGIDTAKLRLVLLPGMTQPVFCVPTPLTLDTPRVPVSSKRPGYYDGDLKVELRVPTVTP</sequence>
<evidence type="ECO:0000313" key="5">
    <source>
        <dbReference type="Proteomes" id="UP000784064"/>
    </source>
</evidence>
<evidence type="ECO:0000313" key="4">
    <source>
        <dbReference type="Proteomes" id="UP000749453"/>
    </source>
</evidence>
<organism evidence="2 5">
    <name type="scientific">Stenotrophomonas lactitubi</name>
    <dbReference type="NCBI Taxonomy" id="2045214"/>
    <lineage>
        <taxon>Bacteria</taxon>
        <taxon>Pseudomonadati</taxon>
        <taxon>Pseudomonadota</taxon>
        <taxon>Gammaproteobacteria</taxon>
        <taxon>Lysobacterales</taxon>
        <taxon>Lysobacteraceae</taxon>
        <taxon>Stenotrophomonas</taxon>
    </lineage>
</organism>
<gene>
    <name evidence="2" type="ORF">JJW18_16320</name>
    <name evidence="3" type="ORF">JJW19_01530</name>
</gene>
<dbReference type="Pfam" id="PF07434">
    <property type="entry name" value="CblD"/>
    <property type="match status" value="1"/>
</dbReference>
<feature type="signal peptide" evidence="1">
    <location>
        <begin position="1"/>
        <end position="16"/>
    </location>
</feature>
<evidence type="ECO:0000256" key="1">
    <source>
        <dbReference type="SAM" id="SignalP"/>
    </source>
</evidence>
<comment type="caution">
    <text evidence="2">The sequence shown here is derived from an EMBL/GenBank/DDBJ whole genome shotgun (WGS) entry which is preliminary data.</text>
</comment>
<dbReference type="InterPro" id="IPR043037">
    <property type="entry name" value="CfaE_adhesin"/>
</dbReference>
<keyword evidence="4" id="KW-1185">Reference proteome</keyword>
<proteinExistence type="predicted"/>
<protein>
    <submittedName>
        <fullName evidence="2">Pilin protein</fullName>
    </submittedName>
</protein>
<name>A0AAW4GJZ3_9GAMM</name>
<dbReference type="RefSeq" id="WP_205405200.1">
    <property type="nucleotide sequence ID" value="NZ_JAFFTC010000011.1"/>
</dbReference>
<dbReference type="Proteomes" id="UP000749453">
    <property type="component" value="Unassembled WGS sequence"/>
</dbReference>
<feature type="chain" id="PRO_5044014332" evidence="1">
    <location>
        <begin position="17"/>
        <end position="369"/>
    </location>
</feature>
<reference evidence="2" key="2">
    <citation type="submission" date="2021-01" db="EMBL/GenBank/DDBJ databases">
        <authorList>
            <person name="Yu Y."/>
        </authorList>
    </citation>
    <scope>NUCLEOTIDE SEQUENCE</scope>
    <source>
        <strain evidence="2">As-5</strain>
        <strain evidence="3">As-6</strain>
    </source>
</reference>
<dbReference type="EMBL" id="JAFFTA010000027">
    <property type="protein sequence ID" value="MBM9915042.1"/>
    <property type="molecule type" value="Genomic_DNA"/>
</dbReference>
<evidence type="ECO:0000313" key="3">
    <source>
        <dbReference type="EMBL" id="MBM9936815.1"/>
    </source>
</evidence>
<dbReference type="InterPro" id="IPR010888">
    <property type="entry name" value="CblD"/>
</dbReference>
<accession>A0AAW4GJZ3</accession>
<reference evidence="4" key="1">
    <citation type="submission" date="2021-01" db="EMBL/GenBank/DDBJ databases">
        <title>Stenotrophomonas maltophilia.</title>
        <authorList>
            <person name="Yu Y."/>
        </authorList>
    </citation>
    <scope>NUCLEOTIDE SEQUENCE [LARGE SCALE GENOMIC DNA]</scope>
    <source>
        <strain evidence="4">As-6</strain>
    </source>
</reference>
<dbReference type="EMBL" id="JAFFTB010000002">
    <property type="protein sequence ID" value="MBM9936815.1"/>
    <property type="molecule type" value="Genomic_DNA"/>
</dbReference>